<organism evidence="1 2">
    <name type="scientific">Pleurodeles waltl</name>
    <name type="common">Iberian ribbed newt</name>
    <dbReference type="NCBI Taxonomy" id="8319"/>
    <lineage>
        <taxon>Eukaryota</taxon>
        <taxon>Metazoa</taxon>
        <taxon>Chordata</taxon>
        <taxon>Craniata</taxon>
        <taxon>Vertebrata</taxon>
        <taxon>Euteleostomi</taxon>
        <taxon>Amphibia</taxon>
        <taxon>Batrachia</taxon>
        <taxon>Caudata</taxon>
        <taxon>Salamandroidea</taxon>
        <taxon>Salamandridae</taxon>
        <taxon>Pleurodelinae</taxon>
        <taxon>Pleurodeles</taxon>
    </lineage>
</organism>
<accession>A0AAV7PZA7</accession>
<dbReference type="Proteomes" id="UP001066276">
    <property type="component" value="Chromosome 7"/>
</dbReference>
<proteinExistence type="predicted"/>
<name>A0AAV7PZA7_PLEWA</name>
<keyword evidence="2" id="KW-1185">Reference proteome</keyword>
<evidence type="ECO:0000313" key="1">
    <source>
        <dbReference type="EMBL" id="KAJ1132310.1"/>
    </source>
</evidence>
<sequence length="73" mass="8692">MCRPYRYSCVRASCARCGSLKKGEERKPIPKSFRHVLTKKCKNERQTANSSRRVRMCSLYCRNKRRTAIWRPP</sequence>
<protein>
    <submittedName>
        <fullName evidence="1">Uncharacterized protein</fullName>
    </submittedName>
</protein>
<reference evidence="1" key="1">
    <citation type="journal article" date="2022" name="bioRxiv">
        <title>Sequencing and chromosome-scale assembly of the giantPleurodeles waltlgenome.</title>
        <authorList>
            <person name="Brown T."/>
            <person name="Elewa A."/>
            <person name="Iarovenko S."/>
            <person name="Subramanian E."/>
            <person name="Araus A.J."/>
            <person name="Petzold A."/>
            <person name="Susuki M."/>
            <person name="Suzuki K.-i.T."/>
            <person name="Hayashi T."/>
            <person name="Toyoda A."/>
            <person name="Oliveira C."/>
            <person name="Osipova E."/>
            <person name="Leigh N.D."/>
            <person name="Simon A."/>
            <person name="Yun M.H."/>
        </authorList>
    </citation>
    <scope>NUCLEOTIDE SEQUENCE</scope>
    <source>
        <strain evidence="1">20211129_DDA</strain>
        <tissue evidence="1">Liver</tissue>
    </source>
</reference>
<evidence type="ECO:0000313" key="2">
    <source>
        <dbReference type="Proteomes" id="UP001066276"/>
    </source>
</evidence>
<dbReference type="EMBL" id="JANPWB010000011">
    <property type="protein sequence ID" value="KAJ1132310.1"/>
    <property type="molecule type" value="Genomic_DNA"/>
</dbReference>
<dbReference type="AlphaFoldDB" id="A0AAV7PZA7"/>
<comment type="caution">
    <text evidence="1">The sequence shown here is derived from an EMBL/GenBank/DDBJ whole genome shotgun (WGS) entry which is preliminary data.</text>
</comment>
<gene>
    <name evidence="1" type="ORF">NDU88_010636</name>
</gene>